<dbReference type="InterPro" id="IPR042104">
    <property type="entry name" value="PKS_dehydratase_sf"/>
</dbReference>
<dbReference type="Pfam" id="PF08240">
    <property type="entry name" value="ADH_N"/>
    <property type="match status" value="1"/>
</dbReference>
<dbReference type="GO" id="GO:0004312">
    <property type="term" value="F:fatty acid synthase activity"/>
    <property type="evidence" value="ECO:0007669"/>
    <property type="project" value="TreeGrafter"/>
</dbReference>
<dbReference type="PROSITE" id="PS52019">
    <property type="entry name" value="PKS_MFAS_DH"/>
    <property type="match status" value="1"/>
</dbReference>
<dbReference type="CDD" id="cd00833">
    <property type="entry name" value="PKS"/>
    <property type="match status" value="1"/>
</dbReference>
<evidence type="ECO:0000256" key="3">
    <source>
        <dbReference type="ARBA" id="ARBA00022553"/>
    </source>
</evidence>
<protein>
    <submittedName>
        <fullName evidence="13">Putative polyketide synthase</fullName>
    </submittedName>
</protein>
<dbReference type="Pfam" id="PF00109">
    <property type="entry name" value="ketoacyl-synt"/>
    <property type="match status" value="1"/>
</dbReference>
<dbReference type="Pfam" id="PF08659">
    <property type="entry name" value="KR"/>
    <property type="match status" value="1"/>
</dbReference>
<dbReference type="SUPFAM" id="SSF47336">
    <property type="entry name" value="ACP-like"/>
    <property type="match status" value="1"/>
</dbReference>
<dbReference type="GO" id="GO:0031177">
    <property type="term" value="F:phosphopantetheine binding"/>
    <property type="evidence" value="ECO:0007669"/>
    <property type="project" value="InterPro"/>
</dbReference>
<dbReference type="Pfam" id="PF21089">
    <property type="entry name" value="PKS_DH_N"/>
    <property type="match status" value="1"/>
</dbReference>
<dbReference type="Pfam" id="PF16197">
    <property type="entry name" value="KAsynt_C_assoc"/>
    <property type="match status" value="1"/>
</dbReference>
<feature type="active site" description="Proton donor; for dehydratase activity" evidence="9">
    <location>
        <position position="1212"/>
    </location>
</feature>
<dbReference type="InterPro" id="IPR050091">
    <property type="entry name" value="PKS_NRPS_Biosynth_Enz"/>
</dbReference>
<dbReference type="InterPro" id="IPR011032">
    <property type="entry name" value="GroES-like_sf"/>
</dbReference>
<dbReference type="InterPro" id="IPR049552">
    <property type="entry name" value="PKS_DH_N"/>
</dbReference>
<dbReference type="GO" id="GO:0004315">
    <property type="term" value="F:3-oxoacyl-[acyl-carrier-protein] synthase activity"/>
    <property type="evidence" value="ECO:0007669"/>
    <property type="project" value="InterPro"/>
</dbReference>
<sequence length="2581" mass="281654">MLNRHRILVNASIRNLKSLIHFPFSTLIYTLFTLHASELSQDQQSLVCYTIKLFPAHSLCSVTKMESPKTMPIAIIGMSCKFSGTATSPEQLWQMVAEARSGWSTFPKDRFNGDAFYHPISERLATTQVKGAHFIQQDIGLFDASFFNFSVEVAATMDPQVRLQLESAFEAFENAGLTIETLAGSDTGVFAGEFVKDYYDSLMRDPETIPRFFVTGNGVAMMSARVSHFFDLRGPCLTLDTGCSTGLTALHQACQSIRSGESKMAVVSGSNVLLNPDMFNQMSATGLLSKEGRSFSFDSRGTGYGRGEGVATLIIKPLEDALRDNDPIRAVIRETALNQDGKTPTITSPSEEAQRALMRACYDRAGLDPSETAYIEAHGTGTRTGDPIEARAIHSVLGGKRPSNTPLLIGSVKSNIGHTEAASGLAGVIKVVMSLEKGVIPPNYDFQIANPNIPFGDFNMKVPTTATPWPENLPRRASVNSFGYGGTNGHVIIEDAALHTRRTRQDESRTSDSWKVFRLSGKDEVTTKNMLSQLKDYLTTTTVSNNKALLDSLAYTLDQRRTKFAWNSAVVAKTKDELITALDPAAVPLARSDSKPRLGFVFTGQGAQWHAMGRELILSYPVFREAILEGELILKDLGCTWSATEELLRDAQTTRVNQVMLSLPLCCLVQMALVRLLRSWGINPTAVTGHSSGEVGAAFAANAINMREALAVVWSRGTLTEEFQRKIQRKGGMLAAGLSRAEAAPYLEGLTCSGKAVVACVNSPSSVTLSGDVNAIVELDIKLKRQNIFARRLKVDAAYHSEHMEVFADYYLDYLMERMSNDGDFDGVVFSSPTTGKRIAKAQDLGPAHWVENMVKPVEFLDSFTNMCIDTTIPESDPSRKSIDIVVEIGPHGALSGPIRQILQTPELKGIGVQYGSCLTRGQDAVMTMQNLAALLVSKGFPVNLDAVNSPSRTSRLPVLHDLPSYPWNHQTRYWSEPRLNRQHRLREHPDHDLLGVRVVGTNPATPTWRHIIRQKAAPWVTDHRVQSTVIYPAAGYVCMAIEGARQYLGAKSNMITGFRCRDIDIASALIIPDTNEGIEAQLQLRNCDDDNTLGCEGWYEFHISSVTATDEWSHHCRGFISVTTTTGESEKRMVDKLNKMSFENKISAKPSQIFESIHRLGVQHGPIFQNLTQVEADDESQSLVRFKLKNTAELMPDQYEHEHVLHPTTLDSTVVAAFTALPGAGLNQTTGMIPQHIGSLFVSAGAPHAPETQLQVLTNISESTPRGFMSSSITWAQDGSRRTPVLEIGDLYFKALGDTGNANSDEGSGKLCATVKWSRSLTYVPNEDLKEMIAGVSKPENLDWLSDLKVAAFYFIRLALENLDDADVDKLTGAHRKFYDWMVQQNKLAKLNELGAQSLAWLLASDEDREALVTSLRHHSVSSQMLCRVGENIVPILKGEVTALELMLEGGLLYQVYEEDMRVVRSHEHLKKYLSMYVHENPRANIIELGAGVGGCTQAALQILGGADEPQFAHYDFTDISAGFFSTARERFYSFGDRINYRKLDLEIDPSEQSFETGSYDLVIACRVLHATKLMSKTMSHVRKLLKPGGKLIIIEDTTNSLDHQVIYGVLPGWWLAEEDDRKHGATMPVTTWDSILQHSGFNSLELEVPAFEEEEYQSSSFMVSTAVASSPASYDPIIYAVHSGREPPAEWITTLGEEIFKLTGSRLESVQLGSVDLTDKTCLFLEIEEPMLASPSAEKYAELQAMLLTSKGVLWVTRGAAVDSQQPMLALSQGLLRALRCENPAKRYISLDLDAARDPWTAADTSVISRVLQSTFDLTVETSPIDFEYAERGDSIQVPRLVERPDMDEIATGSGDPEVTLQPFLESGELHLEAIHSGDLSSLAFRSSTGREPLPTDFVEIVPHAFGANQSDISVALGQADDSMAGLEVAGTVTRVGNSVTDLSVGQRVCALVLQGSYSNLVRVPATNVAVIPDSLSFEVAATLPIAFVTAYSALYEFARLRQGETVLIHNAMGDIGQAAVCLARLAGAEVITTASTPEEHTLLSKALDVPVTHVFSCSDASFARGIMELTSGKGVDVVLSSLSGELLRESWNCIAPFGRFCQIGKHDAQANRTMEMTPFQRMTSFATIDAVYLAQHQPDGFHRVLAEVATLTKKQRISPIEPITTFGISQIEQAFAHLQNGHQTGKTVITVNPDEQVKVILPELSAQLSPDRSYLIVGGMGGIGQAISKHLVQLGARNLILVSRSAEKQIESSQAFLKDLKASGCTVCVRSCDVTNEADLQRVVAESEQETAPVGGVIQAAMVLRDTIFDQMSFEDYTAAVRPKVMGTWNLHNQFIRHSLSFFIVLSSFVGVGGNGGQANYAAGGAFEDAVARHRAATGLPSVTIDLGAVKEIGYLTENENVAGRLARLGYKALGEKEVLALVEAAIKKPVRDTEAAQIVTGILGSEWGNAPWANDPRLAGLKPVTSTTASTGGVKVAIDLKVQLATATSLQEGTDMIVAGVVRKISEMFSAAEDEIDTSAPLSRYGVDSLVAVEIRNWLNSSTKADVSIFDVMQSPSLVSLAGKVAEKSQVLGEISK</sequence>
<dbReference type="PROSITE" id="PS00012">
    <property type="entry name" value="PHOSPHOPANTETHEINE"/>
    <property type="match status" value="1"/>
</dbReference>
<dbReference type="SUPFAM" id="SSF51735">
    <property type="entry name" value="NAD(P)-binding Rossmann-fold domains"/>
    <property type="match status" value="2"/>
</dbReference>
<dbReference type="SUPFAM" id="SSF53901">
    <property type="entry name" value="Thiolase-like"/>
    <property type="match status" value="1"/>
</dbReference>
<dbReference type="SUPFAM" id="SSF55048">
    <property type="entry name" value="Probable ACP-binding domain of malonyl-CoA ACP transacylase"/>
    <property type="match status" value="1"/>
</dbReference>
<dbReference type="InterPro" id="IPR057326">
    <property type="entry name" value="KR_dom"/>
</dbReference>
<dbReference type="InterPro" id="IPR020806">
    <property type="entry name" value="PKS_PP-bd"/>
</dbReference>
<evidence type="ECO:0000256" key="1">
    <source>
        <dbReference type="ARBA" id="ARBA00005179"/>
    </source>
</evidence>
<dbReference type="InterPro" id="IPR014043">
    <property type="entry name" value="Acyl_transferase_dom"/>
</dbReference>
<evidence type="ECO:0000256" key="2">
    <source>
        <dbReference type="ARBA" id="ARBA00022450"/>
    </source>
</evidence>
<dbReference type="PROSITE" id="PS00606">
    <property type="entry name" value="KS3_1"/>
    <property type="match status" value="1"/>
</dbReference>
<dbReference type="SMART" id="SM00825">
    <property type="entry name" value="PKS_KS"/>
    <property type="match status" value="1"/>
</dbReference>
<dbReference type="InterPro" id="IPR029063">
    <property type="entry name" value="SAM-dependent_MTases_sf"/>
</dbReference>
<dbReference type="Pfam" id="PF14765">
    <property type="entry name" value="PS-DH"/>
    <property type="match status" value="1"/>
</dbReference>
<dbReference type="InterPro" id="IPR014031">
    <property type="entry name" value="Ketoacyl_synth_C"/>
</dbReference>
<keyword evidence="3" id="KW-0597">Phosphoprotein</keyword>
<organism evidence="13">
    <name type="scientific">Fusarium redolens</name>
    <dbReference type="NCBI Taxonomy" id="48865"/>
    <lineage>
        <taxon>Eukaryota</taxon>
        <taxon>Fungi</taxon>
        <taxon>Dikarya</taxon>
        <taxon>Ascomycota</taxon>
        <taxon>Pezizomycotina</taxon>
        <taxon>Sordariomycetes</taxon>
        <taxon>Hypocreomycetidae</taxon>
        <taxon>Hypocreales</taxon>
        <taxon>Nectriaceae</taxon>
        <taxon>Fusarium</taxon>
        <taxon>Fusarium redolens species complex</taxon>
    </lineage>
</organism>
<feature type="active site" description="Proton acceptor; for dehydratase activity" evidence="9">
    <location>
        <position position="1024"/>
    </location>
</feature>
<keyword evidence="6" id="KW-0560">Oxidoreductase</keyword>
<dbReference type="Pfam" id="PF00698">
    <property type="entry name" value="Acyl_transf_1"/>
    <property type="match status" value="1"/>
</dbReference>
<dbReference type="InterPro" id="IPR018201">
    <property type="entry name" value="Ketoacyl_synth_AS"/>
</dbReference>
<dbReference type="InterPro" id="IPR016036">
    <property type="entry name" value="Malonyl_transacylase_ACP-bd"/>
</dbReference>
<comment type="pathway">
    <text evidence="1">Secondary metabolite biosynthesis.</text>
</comment>
<dbReference type="PANTHER" id="PTHR43775">
    <property type="entry name" value="FATTY ACID SYNTHASE"/>
    <property type="match status" value="1"/>
</dbReference>
<dbReference type="SMART" id="SM00827">
    <property type="entry name" value="PKS_AT"/>
    <property type="match status" value="1"/>
</dbReference>
<dbReference type="PANTHER" id="PTHR43775:SF29">
    <property type="entry name" value="ASPERFURANONE POLYKETIDE SYNTHASE AFOG-RELATED"/>
    <property type="match status" value="1"/>
</dbReference>
<dbReference type="SUPFAM" id="SSF52151">
    <property type="entry name" value="FabD/lysophospholipase-like"/>
    <property type="match status" value="1"/>
</dbReference>
<dbReference type="Pfam" id="PF23114">
    <property type="entry name" value="NAD-bd_HRPKS_sdrA"/>
    <property type="match status" value="1"/>
</dbReference>
<dbReference type="CDD" id="cd02440">
    <property type="entry name" value="AdoMet_MTases"/>
    <property type="match status" value="1"/>
</dbReference>
<dbReference type="InterPro" id="IPR001227">
    <property type="entry name" value="Ac_transferase_dom_sf"/>
</dbReference>
<evidence type="ECO:0000256" key="9">
    <source>
        <dbReference type="PROSITE-ProRule" id="PRU01363"/>
    </source>
</evidence>
<dbReference type="GO" id="GO:0006633">
    <property type="term" value="P:fatty acid biosynthetic process"/>
    <property type="evidence" value="ECO:0007669"/>
    <property type="project" value="InterPro"/>
</dbReference>
<feature type="region of interest" description="C-terminal hotdog fold" evidence="9">
    <location>
        <begin position="1146"/>
        <end position="1303"/>
    </location>
</feature>
<keyword evidence="7" id="KW-0511">Multifunctional enzyme</keyword>
<dbReference type="GO" id="GO:0030639">
    <property type="term" value="P:polyketide biosynthetic process"/>
    <property type="evidence" value="ECO:0007669"/>
    <property type="project" value="UniProtKB-ARBA"/>
</dbReference>
<dbReference type="EMBL" id="KU180067">
    <property type="protein sequence ID" value="ALQ32930.1"/>
    <property type="molecule type" value="mRNA"/>
</dbReference>
<dbReference type="PROSITE" id="PS50075">
    <property type="entry name" value="CARRIER"/>
    <property type="match status" value="1"/>
</dbReference>
<dbReference type="Pfam" id="PF08242">
    <property type="entry name" value="Methyltransf_12"/>
    <property type="match status" value="1"/>
</dbReference>
<proteinExistence type="evidence at transcript level"/>
<dbReference type="Gene3D" id="1.10.1200.10">
    <property type="entry name" value="ACP-like"/>
    <property type="match status" value="1"/>
</dbReference>
<evidence type="ECO:0000259" key="11">
    <source>
        <dbReference type="PROSITE" id="PS52004"/>
    </source>
</evidence>
<keyword evidence="5" id="KW-0521">NADP</keyword>
<feature type="region of interest" description="N-terminal hotdog fold" evidence="9">
    <location>
        <begin position="992"/>
        <end position="1128"/>
    </location>
</feature>
<dbReference type="InterPro" id="IPR020843">
    <property type="entry name" value="ER"/>
</dbReference>
<dbReference type="InterPro" id="IPR016039">
    <property type="entry name" value="Thiolase-like"/>
</dbReference>
<dbReference type="InterPro" id="IPR036291">
    <property type="entry name" value="NAD(P)-bd_dom_sf"/>
</dbReference>
<dbReference type="Gene3D" id="3.40.47.10">
    <property type="match status" value="1"/>
</dbReference>
<keyword evidence="4" id="KW-0808">Transferase</keyword>
<dbReference type="InterPro" id="IPR020807">
    <property type="entry name" value="PKS_DH"/>
</dbReference>
<keyword evidence="8" id="KW-0012">Acyltransferase</keyword>
<feature type="domain" description="PKS/mFAS DH" evidence="12">
    <location>
        <begin position="992"/>
        <end position="1303"/>
    </location>
</feature>
<dbReference type="Gene3D" id="3.40.50.150">
    <property type="entry name" value="Vaccinia Virus protein VP39"/>
    <property type="match status" value="1"/>
</dbReference>
<dbReference type="InterPro" id="IPR013217">
    <property type="entry name" value="Methyltransf_12"/>
</dbReference>
<dbReference type="InterPro" id="IPR013154">
    <property type="entry name" value="ADH-like_N"/>
</dbReference>
<feature type="domain" description="Ketosynthase family 3 (KS3)" evidence="11">
    <location>
        <begin position="70"/>
        <end position="495"/>
    </location>
</feature>
<evidence type="ECO:0000259" key="10">
    <source>
        <dbReference type="PROSITE" id="PS50075"/>
    </source>
</evidence>
<feature type="domain" description="Carrier" evidence="10">
    <location>
        <begin position="2496"/>
        <end position="2573"/>
    </location>
</feature>
<dbReference type="InterPro" id="IPR036736">
    <property type="entry name" value="ACP-like_sf"/>
</dbReference>
<evidence type="ECO:0000256" key="7">
    <source>
        <dbReference type="ARBA" id="ARBA00023268"/>
    </source>
</evidence>
<dbReference type="Pfam" id="PF13602">
    <property type="entry name" value="ADH_zinc_N_2"/>
    <property type="match status" value="1"/>
</dbReference>
<dbReference type="Gene3D" id="3.40.50.720">
    <property type="entry name" value="NAD(P)-binding Rossmann-like Domain"/>
    <property type="match status" value="1"/>
</dbReference>
<evidence type="ECO:0000259" key="12">
    <source>
        <dbReference type="PROSITE" id="PS52019"/>
    </source>
</evidence>
<evidence type="ECO:0000256" key="5">
    <source>
        <dbReference type="ARBA" id="ARBA00022857"/>
    </source>
</evidence>
<keyword evidence="2" id="KW-0596">Phosphopantetheine</keyword>
<dbReference type="SUPFAM" id="SSF50129">
    <property type="entry name" value="GroES-like"/>
    <property type="match status" value="1"/>
</dbReference>
<dbReference type="SUPFAM" id="SSF53335">
    <property type="entry name" value="S-adenosyl-L-methionine-dependent methyltransferases"/>
    <property type="match status" value="1"/>
</dbReference>
<dbReference type="PROSITE" id="PS52004">
    <property type="entry name" value="KS3_2"/>
    <property type="match status" value="1"/>
</dbReference>
<dbReference type="InterPro" id="IPR014030">
    <property type="entry name" value="Ketoacyl_synth_N"/>
</dbReference>
<name>A0A0U2TDZ0_FUSRE</name>
<dbReference type="InterPro" id="IPR049551">
    <property type="entry name" value="PKS_DH_C"/>
</dbReference>
<dbReference type="InterPro" id="IPR049900">
    <property type="entry name" value="PKS_mFAS_DH"/>
</dbReference>
<dbReference type="InterPro" id="IPR032821">
    <property type="entry name" value="PKS_assoc"/>
</dbReference>
<evidence type="ECO:0000256" key="4">
    <source>
        <dbReference type="ARBA" id="ARBA00022679"/>
    </source>
</evidence>
<dbReference type="SMART" id="SM00826">
    <property type="entry name" value="PKS_DH"/>
    <property type="match status" value="1"/>
</dbReference>
<dbReference type="CDD" id="cd05195">
    <property type="entry name" value="enoyl_red"/>
    <property type="match status" value="1"/>
</dbReference>
<evidence type="ECO:0000313" key="13">
    <source>
        <dbReference type="EMBL" id="ALQ32930.1"/>
    </source>
</evidence>
<dbReference type="SMART" id="SM00823">
    <property type="entry name" value="PKS_PP"/>
    <property type="match status" value="1"/>
</dbReference>
<dbReference type="Pfam" id="PF23297">
    <property type="entry name" value="ACP_SdgA_C"/>
    <property type="match status" value="1"/>
</dbReference>
<dbReference type="Gene3D" id="3.40.366.10">
    <property type="entry name" value="Malonyl-Coenzyme A Acyl Carrier Protein, domain 2"/>
    <property type="match status" value="1"/>
</dbReference>
<gene>
    <name evidence="13" type="ORF">Fre_602</name>
</gene>
<dbReference type="InterPro" id="IPR016035">
    <property type="entry name" value="Acyl_Trfase/lysoPLipase"/>
</dbReference>
<dbReference type="Gene3D" id="3.10.129.110">
    <property type="entry name" value="Polyketide synthase dehydratase"/>
    <property type="match status" value="1"/>
</dbReference>
<evidence type="ECO:0000256" key="6">
    <source>
        <dbReference type="ARBA" id="ARBA00023002"/>
    </source>
</evidence>
<dbReference type="InterPro" id="IPR009081">
    <property type="entry name" value="PP-bd_ACP"/>
</dbReference>
<dbReference type="SMART" id="SM00822">
    <property type="entry name" value="PKS_KR"/>
    <property type="match status" value="1"/>
</dbReference>
<reference evidence="13" key="1">
    <citation type="submission" date="2015-11" db="EMBL/GenBank/DDBJ databases">
        <title>Insights into natural products biosynthesis from analysis of 490 polyketide synthases from Fusarium.</title>
        <authorList>
            <person name="Brown D.W."/>
            <person name="Proctor R.H."/>
        </authorList>
    </citation>
    <scope>NUCLEOTIDE SEQUENCE</scope>
    <source>
        <strain evidence="13">NRRL 22901</strain>
    </source>
</reference>
<dbReference type="InterPro" id="IPR013968">
    <property type="entry name" value="PKS_KR"/>
</dbReference>
<dbReference type="GO" id="GO:0016491">
    <property type="term" value="F:oxidoreductase activity"/>
    <property type="evidence" value="ECO:0007669"/>
    <property type="project" value="UniProtKB-KW"/>
</dbReference>
<dbReference type="InterPro" id="IPR020841">
    <property type="entry name" value="PKS_Beta-ketoAc_synthase_dom"/>
</dbReference>
<dbReference type="InterPro" id="IPR056501">
    <property type="entry name" value="NAD-bd_HRPKS_sdrA"/>
</dbReference>
<accession>A0A0U2TDZ0</accession>
<evidence type="ECO:0000256" key="8">
    <source>
        <dbReference type="ARBA" id="ARBA00023315"/>
    </source>
</evidence>
<dbReference type="Gene3D" id="3.90.180.10">
    <property type="entry name" value="Medium-chain alcohol dehydrogenases, catalytic domain"/>
    <property type="match status" value="1"/>
</dbReference>
<dbReference type="InterPro" id="IPR006162">
    <property type="entry name" value="Ppantetheine_attach_site"/>
</dbReference>
<dbReference type="SMART" id="SM00829">
    <property type="entry name" value="PKS_ER"/>
    <property type="match status" value="1"/>
</dbReference>
<dbReference type="Pfam" id="PF02801">
    <property type="entry name" value="Ketoacyl-synt_C"/>
    <property type="match status" value="1"/>
</dbReference>